<accession>A0A1Y5FAN8</accession>
<dbReference type="SUPFAM" id="SSF53474">
    <property type="entry name" value="alpha/beta-Hydrolases"/>
    <property type="match status" value="1"/>
</dbReference>
<dbReference type="AlphaFoldDB" id="A0A1Y5FAN8"/>
<feature type="domain" description="AB hydrolase-1" evidence="1">
    <location>
        <begin position="22"/>
        <end position="118"/>
    </location>
</feature>
<organism evidence="2 3">
    <name type="scientific">Halobacteriovorax marinus</name>
    <dbReference type="NCBI Taxonomy" id="97084"/>
    <lineage>
        <taxon>Bacteria</taxon>
        <taxon>Pseudomonadati</taxon>
        <taxon>Bdellovibrionota</taxon>
        <taxon>Bacteriovoracia</taxon>
        <taxon>Bacteriovoracales</taxon>
        <taxon>Halobacteriovoraceae</taxon>
        <taxon>Halobacteriovorax</taxon>
    </lineage>
</organism>
<dbReference type="InterPro" id="IPR000073">
    <property type="entry name" value="AB_hydrolase_1"/>
</dbReference>
<dbReference type="PANTHER" id="PTHR43798:SF33">
    <property type="entry name" value="HYDROLASE, PUTATIVE (AFU_ORTHOLOGUE AFUA_2G14860)-RELATED"/>
    <property type="match status" value="1"/>
</dbReference>
<dbReference type="Gene3D" id="3.40.50.1820">
    <property type="entry name" value="alpha/beta hydrolase"/>
    <property type="match status" value="1"/>
</dbReference>
<dbReference type="GO" id="GO:0016020">
    <property type="term" value="C:membrane"/>
    <property type="evidence" value="ECO:0007669"/>
    <property type="project" value="TreeGrafter"/>
</dbReference>
<protein>
    <recommendedName>
        <fullName evidence="1">AB hydrolase-1 domain-containing protein</fullName>
    </recommendedName>
</protein>
<reference evidence="3" key="1">
    <citation type="journal article" date="2017" name="Proc. Natl. Acad. Sci. U.S.A.">
        <title>Simulation of Deepwater Horizon oil plume reveals substrate specialization within a complex community of hydrocarbon-degraders.</title>
        <authorList>
            <person name="Hu P."/>
            <person name="Dubinsky E.A."/>
            <person name="Probst A.J."/>
            <person name="Wang J."/>
            <person name="Sieber C.M.K."/>
            <person name="Tom L.M."/>
            <person name="Gardinali P."/>
            <person name="Banfield J.F."/>
            <person name="Atlas R.M."/>
            <person name="Andersen G.L."/>
        </authorList>
    </citation>
    <scope>NUCLEOTIDE SEQUENCE [LARGE SCALE GENOMIC DNA]</scope>
</reference>
<gene>
    <name evidence="2" type="ORF">A9Q84_04490</name>
</gene>
<dbReference type="Pfam" id="PF00561">
    <property type="entry name" value="Abhydrolase_1"/>
    <property type="match status" value="1"/>
</dbReference>
<dbReference type="PANTHER" id="PTHR43798">
    <property type="entry name" value="MONOACYLGLYCEROL LIPASE"/>
    <property type="match status" value="1"/>
</dbReference>
<dbReference type="InterPro" id="IPR029058">
    <property type="entry name" value="AB_hydrolase_fold"/>
</dbReference>
<dbReference type="InterPro" id="IPR050266">
    <property type="entry name" value="AB_hydrolase_sf"/>
</dbReference>
<evidence type="ECO:0000259" key="1">
    <source>
        <dbReference type="Pfam" id="PF00561"/>
    </source>
</evidence>
<evidence type="ECO:0000313" key="2">
    <source>
        <dbReference type="EMBL" id="OUR98676.1"/>
    </source>
</evidence>
<sequence>MTNFLDPSKFHFFLSEKNSTKPTLVLVHGLHSQHKTFLNCVEELQKDFNCLIYDQRGHGKTPRLGEDYSAHAMAKDLKNLLDHLNLTKIFLLGHSMGGRTAMAFVDLFPEMLEAVIIEDMGCHQRAEFSKELLAENIKKAKDLHRDTNIFNSREEALTYLKGLSLPKGMAEEKIFEIEPGKFETYFYTDSTQMYGYQGNFSDLTLGLKNNSHTPLLFLRADPKVGSAMKETCIEHIKLHLSHAKVIEIKDSWHNIHNSKPEEFYKILKDFFLEPKK</sequence>
<comment type="caution">
    <text evidence="2">The sequence shown here is derived from an EMBL/GenBank/DDBJ whole genome shotgun (WGS) entry which is preliminary data.</text>
</comment>
<dbReference type="Proteomes" id="UP000196531">
    <property type="component" value="Unassembled WGS sequence"/>
</dbReference>
<proteinExistence type="predicted"/>
<evidence type="ECO:0000313" key="3">
    <source>
        <dbReference type="Proteomes" id="UP000196531"/>
    </source>
</evidence>
<dbReference type="EMBL" id="MAAO01000004">
    <property type="protein sequence ID" value="OUR98676.1"/>
    <property type="molecule type" value="Genomic_DNA"/>
</dbReference>
<name>A0A1Y5FAN8_9BACT</name>